<evidence type="ECO:0000313" key="2">
    <source>
        <dbReference type="EMBL" id="MCT8389010.1"/>
    </source>
</evidence>
<feature type="transmembrane region" description="Helical" evidence="1">
    <location>
        <begin position="18"/>
        <end position="36"/>
    </location>
</feature>
<dbReference type="EMBL" id="QVOV01000005">
    <property type="protein sequence ID" value="MCT8389010.1"/>
    <property type="molecule type" value="Genomic_DNA"/>
</dbReference>
<dbReference type="RefSeq" id="WP_168676702.1">
    <property type="nucleotide sequence ID" value="NZ_BPKV01000005.1"/>
</dbReference>
<comment type="caution">
    <text evidence="3">The sequence shown here is derived from an EMBL/GenBank/DDBJ whole genome shotgun (WGS) entry which is preliminary data.</text>
</comment>
<reference evidence="3 4" key="2">
    <citation type="submission" date="2020-04" db="EMBL/GenBank/DDBJ databases">
        <title>MicrobeNet Type strains.</title>
        <authorList>
            <person name="Nicholson A.C."/>
        </authorList>
    </citation>
    <scope>NUCLEOTIDE SEQUENCE [LARGE SCALE GENOMIC DNA]</scope>
    <source>
        <strain evidence="3 4">CCUG 54536</strain>
    </source>
</reference>
<sequence length="254" mass="27861">MLTLMKQEYYKAVKQSRLYIWLALSFIFPLAIMAVFKTQRSGESVVAFGQGTLYVFLAGIIVTALSISQEFGFGTIRPLLSRRFSRGMIFASKLLLNLSVYLALFVAAFLGTMLGKLLFVSHFDLNQSFNAIGTGWQVMGLTFIATLLQMFFIAGLVLLITNLVKSSGAAIGLGVVMIVGTPILSSISAMLIHAAPILKWNPFNIYLGLAMLGMPGSAYKAVVHFSQNTVLSAYVVYLLMMYGAAYLIFKKRSV</sequence>
<feature type="transmembrane region" description="Helical" evidence="1">
    <location>
        <begin position="135"/>
        <end position="159"/>
    </location>
</feature>
<dbReference type="Proteomes" id="UP000590460">
    <property type="component" value="Unassembled WGS sequence"/>
</dbReference>
<accession>A0A846ZEH9</accession>
<keyword evidence="5" id="KW-1185">Reference proteome</keyword>
<feature type="transmembrane region" description="Helical" evidence="1">
    <location>
        <begin position="94"/>
        <end position="115"/>
    </location>
</feature>
<evidence type="ECO:0000313" key="5">
    <source>
        <dbReference type="Proteomes" id="UP001525857"/>
    </source>
</evidence>
<organism evidence="3 4">
    <name type="scientific">Leuconostoc holzapfelii</name>
    <dbReference type="NCBI Taxonomy" id="434464"/>
    <lineage>
        <taxon>Bacteria</taxon>
        <taxon>Bacillati</taxon>
        <taxon>Bacillota</taxon>
        <taxon>Bacilli</taxon>
        <taxon>Lactobacillales</taxon>
        <taxon>Lactobacillaceae</taxon>
        <taxon>Leuconostoc</taxon>
    </lineage>
</organism>
<gene>
    <name evidence="2" type="ORF">D0501_02730</name>
    <name evidence="3" type="ORF">HF966_04775</name>
</gene>
<dbReference type="PANTHER" id="PTHR37305:SF1">
    <property type="entry name" value="MEMBRANE PROTEIN"/>
    <property type="match status" value="1"/>
</dbReference>
<evidence type="ECO:0000256" key="1">
    <source>
        <dbReference type="SAM" id="Phobius"/>
    </source>
</evidence>
<keyword evidence="1" id="KW-0812">Transmembrane</keyword>
<proteinExistence type="predicted"/>
<keyword evidence="1" id="KW-1133">Transmembrane helix</keyword>
<dbReference type="AlphaFoldDB" id="A0A846ZEH9"/>
<feature type="transmembrane region" description="Helical" evidence="1">
    <location>
        <begin position="203"/>
        <end position="223"/>
    </location>
</feature>
<keyword evidence="1" id="KW-0472">Membrane</keyword>
<dbReference type="Pfam" id="PF12730">
    <property type="entry name" value="ABC2_membrane_4"/>
    <property type="match status" value="1"/>
</dbReference>
<feature type="transmembrane region" description="Helical" evidence="1">
    <location>
        <begin position="171"/>
        <end position="197"/>
    </location>
</feature>
<protein>
    <submittedName>
        <fullName evidence="2 3">ABC transporter permease</fullName>
    </submittedName>
</protein>
<dbReference type="Proteomes" id="UP001525857">
    <property type="component" value="Unassembled WGS sequence"/>
</dbReference>
<name>A0A846ZEH9_9LACO</name>
<evidence type="ECO:0000313" key="3">
    <source>
        <dbReference type="EMBL" id="NKZ18484.1"/>
    </source>
</evidence>
<evidence type="ECO:0000313" key="4">
    <source>
        <dbReference type="Proteomes" id="UP000590460"/>
    </source>
</evidence>
<reference evidence="2 5" key="1">
    <citation type="submission" date="2018-08" db="EMBL/GenBank/DDBJ databases">
        <title>Draft genome sequences of Leuconostoc spp. and Weissella spp. with biocontrol potential.</title>
        <authorList>
            <person name="Lo R."/>
            <person name="Ho V.T.T."/>
            <person name="Turner M.S."/>
        </authorList>
    </citation>
    <scope>NUCLEOTIDE SEQUENCE [LARGE SCALE GENOMIC DNA]</scope>
    <source>
        <strain evidence="2 5">733</strain>
    </source>
</reference>
<feature type="transmembrane region" description="Helical" evidence="1">
    <location>
        <begin position="51"/>
        <end position="73"/>
    </location>
</feature>
<dbReference type="PANTHER" id="PTHR37305">
    <property type="entry name" value="INTEGRAL MEMBRANE PROTEIN-RELATED"/>
    <property type="match status" value="1"/>
</dbReference>
<feature type="transmembrane region" description="Helical" evidence="1">
    <location>
        <begin position="230"/>
        <end position="249"/>
    </location>
</feature>
<dbReference type="EMBL" id="JAAXPO010000004">
    <property type="protein sequence ID" value="NKZ18484.1"/>
    <property type="molecule type" value="Genomic_DNA"/>
</dbReference>